<dbReference type="RefSeq" id="WP_173415444.1">
    <property type="nucleotide sequence ID" value="NZ_CP054139.1"/>
</dbReference>
<dbReference type="AlphaFoldDB" id="A0A7D4TNA4"/>
<proteinExistence type="predicted"/>
<accession>A0A7D4TNA4</accession>
<sequence>MKKTYLIVLLLVLAGTINQAFAGWPIGKYRNVVIPSFNYYSSQDTWTSTGQKIKGEPGAGFTSYSVGLYVGYGITRRLDAIVNVIAPQQHSAYRNSLGQLVQSTSQGIGDIQAGLSYNLVNFGYKSFLSVMGSAIIPAYDTTYTVALGYATYGAELKLMYSGGIDNGILKHTYYNLEAGYRHYFDVQGPNVLIYTAMLGVPLGKRNQAGVEVGGQYSTSVNKSFNPNLAVNRDFSFTKVSLDYGHTFTRRYSVFLTGFYTLIGRNTGQGYGGSVQMIFKL</sequence>
<keyword evidence="3" id="KW-1185">Reference proteome</keyword>
<name>A0A7D4TNA4_9SPHI</name>
<dbReference type="EMBL" id="CP054139">
    <property type="protein sequence ID" value="QKJ30773.1"/>
    <property type="molecule type" value="Genomic_DNA"/>
</dbReference>
<evidence type="ECO:0000313" key="2">
    <source>
        <dbReference type="EMBL" id="QKJ30773.1"/>
    </source>
</evidence>
<organism evidence="2 3">
    <name type="scientific">Mucilaginibacter mali</name>
    <dbReference type="NCBI Taxonomy" id="2740462"/>
    <lineage>
        <taxon>Bacteria</taxon>
        <taxon>Pseudomonadati</taxon>
        <taxon>Bacteroidota</taxon>
        <taxon>Sphingobacteriia</taxon>
        <taxon>Sphingobacteriales</taxon>
        <taxon>Sphingobacteriaceae</taxon>
        <taxon>Mucilaginibacter</taxon>
    </lineage>
</organism>
<keyword evidence="1" id="KW-0732">Signal</keyword>
<reference evidence="2 3" key="1">
    <citation type="submission" date="2020-05" db="EMBL/GenBank/DDBJ databases">
        <title>Mucilaginibacter mali sp. nov.</title>
        <authorList>
            <person name="Kim H.S."/>
            <person name="Lee K.C."/>
            <person name="Suh M.K."/>
            <person name="Kim J.-S."/>
            <person name="Han K.-I."/>
            <person name="Eom M.K."/>
            <person name="Shin Y.K."/>
            <person name="Lee J.-S."/>
        </authorList>
    </citation>
    <scope>NUCLEOTIDE SEQUENCE [LARGE SCALE GENOMIC DNA]</scope>
    <source>
        <strain evidence="2 3">G2-14</strain>
    </source>
</reference>
<evidence type="ECO:0000256" key="1">
    <source>
        <dbReference type="SAM" id="SignalP"/>
    </source>
</evidence>
<dbReference type="KEGG" id="mmab:HQ865_13770"/>
<feature type="signal peptide" evidence="1">
    <location>
        <begin position="1"/>
        <end position="22"/>
    </location>
</feature>
<dbReference type="Proteomes" id="UP000505355">
    <property type="component" value="Chromosome"/>
</dbReference>
<evidence type="ECO:0000313" key="3">
    <source>
        <dbReference type="Proteomes" id="UP000505355"/>
    </source>
</evidence>
<feature type="chain" id="PRO_5028986232" evidence="1">
    <location>
        <begin position="23"/>
        <end position="280"/>
    </location>
</feature>
<gene>
    <name evidence="2" type="ORF">HQ865_13770</name>
</gene>
<protein>
    <submittedName>
        <fullName evidence="2">Uncharacterized protein</fullName>
    </submittedName>
</protein>